<evidence type="ECO:0000313" key="10">
    <source>
        <dbReference type="EMBL" id="MDP2523055.1"/>
    </source>
</evidence>
<dbReference type="Gene3D" id="1.20.58.180">
    <property type="entry name" value="Class II aaRS and biotin synthetases, domain 2"/>
    <property type="match status" value="1"/>
</dbReference>
<keyword evidence="11" id="KW-1185">Reference proteome</keyword>
<dbReference type="PANTHER" id="PTHR30075:SF2">
    <property type="entry name" value="GLYCINE--TRNA LIGASE, CHLOROPLASTIC_MITOCHONDRIAL 2"/>
    <property type="match status" value="1"/>
</dbReference>
<keyword evidence="5 9" id="KW-0067">ATP-binding</keyword>
<dbReference type="InterPro" id="IPR006194">
    <property type="entry name" value="Gly-tRNA-synth_heterodimer"/>
</dbReference>
<evidence type="ECO:0000256" key="1">
    <source>
        <dbReference type="ARBA" id="ARBA00008226"/>
    </source>
</evidence>
<dbReference type="RefSeq" id="WP_305450770.1">
    <property type="nucleotide sequence ID" value="NZ_JAUYVO010000006.1"/>
</dbReference>
<evidence type="ECO:0000256" key="3">
    <source>
        <dbReference type="ARBA" id="ARBA00022598"/>
    </source>
</evidence>
<keyword evidence="6 9" id="KW-0648">Protein biosynthesis</keyword>
<accession>A0ABT9EVG7</accession>
<gene>
    <name evidence="9 10" type="primary">glyQ</name>
    <name evidence="10" type="ORF">Q8W30_10790</name>
</gene>
<reference evidence="10" key="1">
    <citation type="submission" date="2023-07" db="EMBL/GenBank/DDBJ databases">
        <title>Genome content predicts the carbon catabolic preferences of heterotrophic bacteria.</title>
        <authorList>
            <person name="Gralka M."/>
        </authorList>
    </citation>
    <scope>NUCLEOTIDE SEQUENCE</scope>
    <source>
        <strain evidence="10">5G01</strain>
    </source>
</reference>
<dbReference type="Pfam" id="PF02091">
    <property type="entry name" value="tRNA-synt_2e"/>
    <property type="match status" value="1"/>
</dbReference>
<dbReference type="InterPro" id="IPR002310">
    <property type="entry name" value="Gly-tRNA_ligase_asu"/>
</dbReference>
<dbReference type="PROSITE" id="PS50861">
    <property type="entry name" value="AA_TRNA_LIGASE_II_GLYAB"/>
    <property type="match status" value="1"/>
</dbReference>
<dbReference type="InterPro" id="IPR045864">
    <property type="entry name" value="aa-tRNA-synth_II/BPL/LPL"/>
</dbReference>
<keyword evidence="4 9" id="KW-0547">Nucleotide-binding</keyword>
<dbReference type="Proteomes" id="UP001177341">
    <property type="component" value="Unassembled WGS sequence"/>
</dbReference>
<keyword evidence="9" id="KW-0963">Cytoplasm</keyword>
<dbReference type="Gene3D" id="3.30.930.10">
    <property type="entry name" value="Bira Bifunctional Protein, Domain 2"/>
    <property type="match status" value="1"/>
</dbReference>
<evidence type="ECO:0000256" key="6">
    <source>
        <dbReference type="ARBA" id="ARBA00022917"/>
    </source>
</evidence>
<evidence type="ECO:0000313" key="11">
    <source>
        <dbReference type="Proteomes" id="UP001177341"/>
    </source>
</evidence>
<comment type="catalytic activity">
    <reaction evidence="8 9">
        <text>tRNA(Gly) + glycine + ATP = glycyl-tRNA(Gly) + AMP + diphosphate</text>
        <dbReference type="Rhea" id="RHEA:16013"/>
        <dbReference type="Rhea" id="RHEA-COMP:9664"/>
        <dbReference type="Rhea" id="RHEA-COMP:9683"/>
        <dbReference type="ChEBI" id="CHEBI:30616"/>
        <dbReference type="ChEBI" id="CHEBI:33019"/>
        <dbReference type="ChEBI" id="CHEBI:57305"/>
        <dbReference type="ChEBI" id="CHEBI:78442"/>
        <dbReference type="ChEBI" id="CHEBI:78522"/>
        <dbReference type="ChEBI" id="CHEBI:456215"/>
        <dbReference type="EC" id="6.1.1.14"/>
    </reaction>
</comment>
<name>A0ABT9EVG7_9GAMM</name>
<evidence type="ECO:0000256" key="5">
    <source>
        <dbReference type="ARBA" id="ARBA00022840"/>
    </source>
</evidence>
<evidence type="ECO:0000256" key="8">
    <source>
        <dbReference type="ARBA" id="ARBA00047937"/>
    </source>
</evidence>
<keyword evidence="7 9" id="KW-0030">Aminoacyl-tRNA synthetase</keyword>
<evidence type="ECO:0000256" key="9">
    <source>
        <dbReference type="HAMAP-Rule" id="MF_00254"/>
    </source>
</evidence>
<dbReference type="NCBIfam" id="NF006827">
    <property type="entry name" value="PRK09348.1"/>
    <property type="match status" value="1"/>
</dbReference>
<sequence length="323" mass="36966">MVVSVTDQTTPDASTFQGLILALQTFWAEQGCVLVQPLDMEVGAGTFHPATFLRAIGPENWRSAYVQPSRRPTDGRYGENPNRLQHYYQFQVVIKPSPDNFQELYLESLKRLGVDLNIHDVRFVEDNWESPTLGAWGLGWEVWLNGMEVTQFTYFQQAGGLECYPVTGEITYGLERIAMYLQNVDSVYDLIWTKNPDGSVVTYGDVFHQNEVEMSTYNFEHADVPKLFENFDHYEVECNKLLAAKLPLPAYEMVLKASHTFNLLDARHAISVTERQRYILRVRTLAREVAQGYFNTRRELGFPMASEDIRNEVLAATAAQEDK</sequence>
<dbReference type="NCBIfam" id="TIGR00388">
    <property type="entry name" value="glyQ"/>
    <property type="match status" value="1"/>
</dbReference>
<dbReference type="PANTHER" id="PTHR30075">
    <property type="entry name" value="GLYCYL-TRNA SYNTHETASE"/>
    <property type="match status" value="1"/>
</dbReference>
<evidence type="ECO:0000256" key="7">
    <source>
        <dbReference type="ARBA" id="ARBA00023146"/>
    </source>
</evidence>
<comment type="similarity">
    <text evidence="1 9">Belongs to the class-II aminoacyl-tRNA synthetase family.</text>
</comment>
<proteinExistence type="inferred from homology"/>
<dbReference type="EC" id="6.1.1.14" evidence="9"/>
<organism evidence="10 11">
    <name type="scientific">Neptunomonas phycophila</name>
    <dbReference type="NCBI Taxonomy" id="1572645"/>
    <lineage>
        <taxon>Bacteria</taxon>
        <taxon>Pseudomonadati</taxon>
        <taxon>Pseudomonadota</taxon>
        <taxon>Gammaproteobacteria</taxon>
        <taxon>Oceanospirillales</taxon>
        <taxon>Oceanospirillaceae</taxon>
        <taxon>Neptunomonas</taxon>
    </lineage>
</organism>
<comment type="subunit">
    <text evidence="2 9">Tetramer of two alpha and two beta subunits.</text>
</comment>
<dbReference type="SUPFAM" id="SSF55681">
    <property type="entry name" value="Class II aaRS and biotin synthetases"/>
    <property type="match status" value="1"/>
</dbReference>
<evidence type="ECO:0000256" key="4">
    <source>
        <dbReference type="ARBA" id="ARBA00022741"/>
    </source>
</evidence>
<comment type="subcellular location">
    <subcellularLocation>
        <location evidence="9">Cytoplasm</location>
    </subcellularLocation>
</comment>
<dbReference type="CDD" id="cd00733">
    <property type="entry name" value="GlyRS_alpha_core"/>
    <property type="match status" value="1"/>
</dbReference>
<dbReference type="PRINTS" id="PR01044">
    <property type="entry name" value="TRNASYNTHGA"/>
</dbReference>
<protein>
    <recommendedName>
        <fullName evidence="9">Glycine--tRNA ligase alpha subunit</fullName>
        <ecNumber evidence="9">6.1.1.14</ecNumber>
    </recommendedName>
    <alternativeName>
        <fullName evidence="9">Glycyl-tRNA synthetase alpha subunit</fullName>
        <shortName evidence="9">GlyRS</shortName>
    </alternativeName>
</protein>
<dbReference type="GO" id="GO:0004820">
    <property type="term" value="F:glycine-tRNA ligase activity"/>
    <property type="evidence" value="ECO:0007669"/>
    <property type="project" value="UniProtKB-EC"/>
</dbReference>
<comment type="caution">
    <text evidence="10">The sequence shown here is derived from an EMBL/GenBank/DDBJ whole genome shotgun (WGS) entry which is preliminary data.</text>
</comment>
<dbReference type="EMBL" id="JAUYVO010000006">
    <property type="protein sequence ID" value="MDP2523055.1"/>
    <property type="molecule type" value="Genomic_DNA"/>
</dbReference>
<evidence type="ECO:0000256" key="2">
    <source>
        <dbReference type="ARBA" id="ARBA00011209"/>
    </source>
</evidence>
<dbReference type="HAMAP" id="MF_00254">
    <property type="entry name" value="Gly_tRNA_synth_alpha"/>
    <property type="match status" value="1"/>
</dbReference>
<keyword evidence="3 9" id="KW-0436">Ligase</keyword>